<protein>
    <recommendedName>
        <fullName evidence="4">Cohesin domain-containing protein</fullName>
    </recommendedName>
</protein>
<keyword evidence="1" id="KW-0732">Signal</keyword>
<accession>A0A1F7TP74</accession>
<evidence type="ECO:0008006" key="4">
    <source>
        <dbReference type="Google" id="ProtNLM"/>
    </source>
</evidence>
<dbReference type="AlphaFoldDB" id="A0A1F7TP74"/>
<evidence type="ECO:0000313" key="3">
    <source>
        <dbReference type="Proteomes" id="UP000177885"/>
    </source>
</evidence>
<organism evidence="2 3">
    <name type="scientific">Candidatus Uhrbacteria bacterium RIFCSPHIGHO2_01_FULL_63_20</name>
    <dbReference type="NCBI Taxonomy" id="1802385"/>
    <lineage>
        <taxon>Bacteria</taxon>
        <taxon>Candidatus Uhriibacteriota</taxon>
    </lineage>
</organism>
<name>A0A1F7TP74_9BACT</name>
<reference evidence="2 3" key="1">
    <citation type="journal article" date="2016" name="Nat. Commun.">
        <title>Thousands of microbial genomes shed light on interconnected biogeochemical processes in an aquifer system.</title>
        <authorList>
            <person name="Anantharaman K."/>
            <person name="Brown C.T."/>
            <person name="Hug L.A."/>
            <person name="Sharon I."/>
            <person name="Castelle C.J."/>
            <person name="Probst A.J."/>
            <person name="Thomas B.C."/>
            <person name="Singh A."/>
            <person name="Wilkins M.J."/>
            <person name="Karaoz U."/>
            <person name="Brodie E.L."/>
            <person name="Williams K.H."/>
            <person name="Hubbard S.S."/>
            <person name="Banfield J.F."/>
        </authorList>
    </citation>
    <scope>NUCLEOTIDE SEQUENCE [LARGE SCALE GENOMIC DNA]</scope>
</reference>
<gene>
    <name evidence="2" type="ORF">A2856_01320</name>
</gene>
<dbReference type="STRING" id="1802385.A2856_01320"/>
<feature type="signal peptide" evidence="1">
    <location>
        <begin position="1"/>
        <end position="29"/>
    </location>
</feature>
<evidence type="ECO:0000256" key="1">
    <source>
        <dbReference type="SAM" id="SignalP"/>
    </source>
</evidence>
<evidence type="ECO:0000313" key="2">
    <source>
        <dbReference type="EMBL" id="OGL67317.1"/>
    </source>
</evidence>
<dbReference type="EMBL" id="MGDT01000001">
    <property type="protein sequence ID" value="OGL67317.1"/>
    <property type="molecule type" value="Genomic_DNA"/>
</dbReference>
<feature type="chain" id="PRO_5009532885" description="Cohesin domain-containing protein" evidence="1">
    <location>
        <begin position="30"/>
        <end position="385"/>
    </location>
</feature>
<sequence length="385" mass="38293">MNKFHSFIAKVTMLSLVVGLVVVVSPAQAATITSAKDTMSRVQISTLSNHEILFTSPTGVASGATIIVTFNTDFSVAASLDFEDIDVSHDSTPDGVCNTGDTEVVLAAAPSGATAGVVRTSGTVITFTNGTTVLAAGSELCFEIGTNATSVVTGVEQVTNATTDSSASSKTVALSGTFGDSGTIALGIVDDDTVAISASVTSSLTFDLDTTASNTCSTTESAAAYSVALGTITTTDTRVSGATDSVNHICVDLDTNASGGAVITVVSANGSSGLVSTSVPGDTIPSASATMADGTANYGICVVSETSSAGTFDDVSPFDNASCAANTETNVVGGLTTSAQTILDTNTDPIATGRAQIAVNAAISAITPAHSDYADTLTFIATGTF</sequence>
<dbReference type="Proteomes" id="UP000177885">
    <property type="component" value="Unassembled WGS sequence"/>
</dbReference>
<comment type="caution">
    <text evidence="2">The sequence shown here is derived from an EMBL/GenBank/DDBJ whole genome shotgun (WGS) entry which is preliminary data.</text>
</comment>
<proteinExistence type="predicted"/>